<sequence length="111" mass="12417">MAATISKGTLNLRFMQNVQRAEQELEANSSEPVIKDESHWEVSTEVKEMWGITSGPSSSSSLVTHETSYLPFVMSRIDASGSSPQPIKLRGRRTWNKRGQEVTEVEVCPHI</sequence>
<reference evidence="1" key="1">
    <citation type="submission" date="2019-10" db="EMBL/GenBank/DDBJ databases">
        <authorList>
            <consortium name="DOE Joint Genome Institute"/>
            <person name="Kuo A."/>
            <person name="Miyauchi S."/>
            <person name="Kiss E."/>
            <person name="Drula E."/>
            <person name="Kohler A."/>
            <person name="Sanchez-Garcia M."/>
            <person name="Andreopoulos B."/>
            <person name="Barry K.W."/>
            <person name="Bonito G."/>
            <person name="Buee M."/>
            <person name="Carver A."/>
            <person name="Chen C."/>
            <person name="Cichocki N."/>
            <person name="Clum A."/>
            <person name="Culley D."/>
            <person name="Crous P.W."/>
            <person name="Fauchery L."/>
            <person name="Girlanda M."/>
            <person name="Hayes R."/>
            <person name="Keri Z."/>
            <person name="LaButti K."/>
            <person name="Lipzen A."/>
            <person name="Lombard V."/>
            <person name="Magnuson J."/>
            <person name="Maillard F."/>
            <person name="Morin E."/>
            <person name="Murat C."/>
            <person name="Nolan M."/>
            <person name="Ohm R."/>
            <person name="Pangilinan J."/>
            <person name="Pereira M."/>
            <person name="Perotto S."/>
            <person name="Peter M."/>
            <person name="Riley R."/>
            <person name="Sitrit Y."/>
            <person name="Stielow B."/>
            <person name="Szollosi G."/>
            <person name="Zifcakova L."/>
            <person name="Stursova M."/>
            <person name="Spatafora J.W."/>
            <person name="Tedersoo L."/>
            <person name="Vaario L.-M."/>
            <person name="Yamada A."/>
            <person name="Yan M."/>
            <person name="Wang P."/>
            <person name="Xu J."/>
            <person name="Bruns T."/>
            <person name="Baldrian P."/>
            <person name="Vilgalys R."/>
            <person name="Henrissat B."/>
            <person name="Grigoriev I.V."/>
            <person name="Hibbett D."/>
            <person name="Nagy L.G."/>
            <person name="Martin F.M."/>
        </authorList>
    </citation>
    <scope>NUCLEOTIDE SEQUENCE</scope>
    <source>
        <strain evidence="1">Prilba</strain>
    </source>
</reference>
<dbReference type="OrthoDB" id="3251271at2759"/>
<dbReference type="EMBL" id="WHVB01000001">
    <property type="protein sequence ID" value="KAF8486802.1"/>
    <property type="molecule type" value="Genomic_DNA"/>
</dbReference>
<name>A0A9P5TE58_9AGAM</name>
<comment type="caution">
    <text evidence="1">The sequence shown here is derived from an EMBL/GenBank/DDBJ whole genome shotgun (WGS) entry which is preliminary data.</text>
</comment>
<dbReference type="Proteomes" id="UP000759537">
    <property type="component" value="Unassembled WGS sequence"/>
</dbReference>
<gene>
    <name evidence="1" type="ORF">DFH94DRAFT_621493</name>
</gene>
<organism evidence="1 2">
    <name type="scientific">Russula ochroleuca</name>
    <dbReference type="NCBI Taxonomy" id="152965"/>
    <lineage>
        <taxon>Eukaryota</taxon>
        <taxon>Fungi</taxon>
        <taxon>Dikarya</taxon>
        <taxon>Basidiomycota</taxon>
        <taxon>Agaricomycotina</taxon>
        <taxon>Agaricomycetes</taxon>
        <taxon>Russulales</taxon>
        <taxon>Russulaceae</taxon>
        <taxon>Russula</taxon>
    </lineage>
</organism>
<dbReference type="AlphaFoldDB" id="A0A9P5TE58"/>
<keyword evidence="2" id="KW-1185">Reference proteome</keyword>
<reference evidence="1" key="2">
    <citation type="journal article" date="2020" name="Nat. Commun.">
        <title>Large-scale genome sequencing of mycorrhizal fungi provides insights into the early evolution of symbiotic traits.</title>
        <authorList>
            <person name="Miyauchi S."/>
            <person name="Kiss E."/>
            <person name="Kuo A."/>
            <person name="Drula E."/>
            <person name="Kohler A."/>
            <person name="Sanchez-Garcia M."/>
            <person name="Morin E."/>
            <person name="Andreopoulos B."/>
            <person name="Barry K.W."/>
            <person name="Bonito G."/>
            <person name="Buee M."/>
            <person name="Carver A."/>
            <person name="Chen C."/>
            <person name="Cichocki N."/>
            <person name="Clum A."/>
            <person name="Culley D."/>
            <person name="Crous P.W."/>
            <person name="Fauchery L."/>
            <person name="Girlanda M."/>
            <person name="Hayes R.D."/>
            <person name="Keri Z."/>
            <person name="LaButti K."/>
            <person name="Lipzen A."/>
            <person name="Lombard V."/>
            <person name="Magnuson J."/>
            <person name="Maillard F."/>
            <person name="Murat C."/>
            <person name="Nolan M."/>
            <person name="Ohm R.A."/>
            <person name="Pangilinan J."/>
            <person name="Pereira M.F."/>
            <person name="Perotto S."/>
            <person name="Peter M."/>
            <person name="Pfister S."/>
            <person name="Riley R."/>
            <person name="Sitrit Y."/>
            <person name="Stielow J.B."/>
            <person name="Szollosi G."/>
            <person name="Zifcakova L."/>
            <person name="Stursova M."/>
            <person name="Spatafora J.W."/>
            <person name="Tedersoo L."/>
            <person name="Vaario L.M."/>
            <person name="Yamada A."/>
            <person name="Yan M."/>
            <person name="Wang P."/>
            <person name="Xu J."/>
            <person name="Bruns T."/>
            <person name="Baldrian P."/>
            <person name="Vilgalys R."/>
            <person name="Dunand C."/>
            <person name="Henrissat B."/>
            <person name="Grigoriev I.V."/>
            <person name="Hibbett D."/>
            <person name="Nagy L.G."/>
            <person name="Martin F.M."/>
        </authorList>
    </citation>
    <scope>NUCLEOTIDE SEQUENCE</scope>
    <source>
        <strain evidence="1">Prilba</strain>
    </source>
</reference>
<evidence type="ECO:0000313" key="1">
    <source>
        <dbReference type="EMBL" id="KAF8486802.1"/>
    </source>
</evidence>
<proteinExistence type="predicted"/>
<accession>A0A9P5TE58</accession>
<protein>
    <submittedName>
        <fullName evidence="1">Uncharacterized protein</fullName>
    </submittedName>
</protein>
<evidence type="ECO:0000313" key="2">
    <source>
        <dbReference type="Proteomes" id="UP000759537"/>
    </source>
</evidence>